<feature type="non-terminal residue" evidence="1">
    <location>
        <position position="1"/>
    </location>
</feature>
<dbReference type="EMBL" id="UINC01073155">
    <property type="protein sequence ID" value="SVC09324.1"/>
    <property type="molecule type" value="Genomic_DNA"/>
</dbReference>
<name>A0A382JAT1_9ZZZZ</name>
<protein>
    <submittedName>
        <fullName evidence="1">Uncharacterized protein</fullName>
    </submittedName>
</protein>
<organism evidence="1">
    <name type="scientific">marine metagenome</name>
    <dbReference type="NCBI Taxonomy" id="408172"/>
    <lineage>
        <taxon>unclassified sequences</taxon>
        <taxon>metagenomes</taxon>
        <taxon>ecological metagenomes</taxon>
    </lineage>
</organism>
<gene>
    <name evidence="1" type="ORF">METZ01_LOCUS262178</name>
</gene>
<feature type="non-terminal residue" evidence="1">
    <location>
        <position position="53"/>
    </location>
</feature>
<dbReference type="AlphaFoldDB" id="A0A382JAT1"/>
<accession>A0A382JAT1</accession>
<proteinExistence type="predicted"/>
<reference evidence="1" key="1">
    <citation type="submission" date="2018-05" db="EMBL/GenBank/DDBJ databases">
        <authorList>
            <person name="Lanie J.A."/>
            <person name="Ng W.-L."/>
            <person name="Kazmierczak K.M."/>
            <person name="Andrzejewski T.M."/>
            <person name="Davidsen T.M."/>
            <person name="Wayne K.J."/>
            <person name="Tettelin H."/>
            <person name="Glass J.I."/>
            <person name="Rusch D."/>
            <person name="Podicherti R."/>
            <person name="Tsui H.-C.T."/>
            <person name="Winkler M.E."/>
        </authorList>
    </citation>
    <scope>NUCLEOTIDE SEQUENCE</scope>
</reference>
<sequence>VASIVFCIVFATSLTVTVLSNSIQDNAEDLTAAVIAKMATVAVYGLNPQSEPG</sequence>
<evidence type="ECO:0000313" key="1">
    <source>
        <dbReference type="EMBL" id="SVC09324.1"/>
    </source>
</evidence>